<proteinExistence type="predicted"/>
<comment type="caution">
    <text evidence="7">The sequence shown here is derived from an EMBL/GenBank/DDBJ whole genome shotgun (WGS) entry which is preliminary data.</text>
</comment>
<sequence>MVRVLSNGEVVADDDPRAFRQRSSAPRSQPATPTYHQPQTQATSTDGFSSLWNNANDRLRQFGLDSFHVAGYRVDPLHLVVAVLGFLLSGPMMLAIVVAAIVISQSSSDNTAPTPFTGTRNNESSRTGDSSYFAQGDGPRQSTGSKDSGAFSGAGQRMLSRGGSLLIGKVVPCCSTSVPFRAKRSPLQVASQRNSSTVPHVVEVLFQAYSLQWNHYMEPVCHGQKLFARRLHAQNFFTEGILKKLALHYKVELVPNATRTKLELKTSDPKIIAHGEKLLAEMVPQYMSEHGLQATRIQNLKMCTIPMWIFSSFAVRNVISSDFHPSIAGGLWIPDMLVPDPYFVLPIAVGLFGFLNLYSQRKIYPIAMHTWRTKTYDFCLAFFTCFAVTIMCQLPACIPLYWLSVSISGFIQAQLLRHPNIKKLLSISKLPTDSRTPIRDLFMTRPKQI</sequence>
<evidence type="ECO:0000256" key="2">
    <source>
        <dbReference type="ARBA" id="ARBA00022692"/>
    </source>
</evidence>
<evidence type="ECO:0000256" key="1">
    <source>
        <dbReference type="ARBA" id="ARBA00004141"/>
    </source>
</evidence>
<protein>
    <recommendedName>
        <fullName evidence="9">DUF4605 domain-containing protein</fullName>
    </recommendedName>
</protein>
<feature type="region of interest" description="Disordered" evidence="5">
    <location>
        <begin position="15"/>
        <end position="49"/>
    </location>
</feature>
<dbReference type="Proteomes" id="UP001303046">
    <property type="component" value="Unassembled WGS sequence"/>
</dbReference>
<feature type="transmembrane region" description="Helical" evidence="6">
    <location>
        <begin position="378"/>
        <end position="402"/>
    </location>
</feature>
<gene>
    <name evidence="7" type="primary">Necator_chrIV.g14652</name>
    <name evidence="7" type="ORF">RB195_001357</name>
</gene>
<feature type="transmembrane region" description="Helical" evidence="6">
    <location>
        <begin position="339"/>
        <end position="358"/>
    </location>
</feature>
<feature type="compositionally biased region" description="Polar residues" evidence="5">
    <location>
        <begin position="109"/>
        <end position="133"/>
    </location>
</feature>
<dbReference type="InterPro" id="IPR001708">
    <property type="entry name" value="YidC/ALB3/OXA1/COX18"/>
</dbReference>
<keyword evidence="2 6" id="KW-0812">Transmembrane</keyword>
<evidence type="ECO:0000256" key="4">
    <source>
        <dbReference type="ARBA" id="ARBA00023136"/>
    </source>
</evidence>
<dbReference type="PANTHER" id="PTHR12428:SF65">
    <property type="entry name" value="CYTOCHROME C OXIDASE ASSEMBLY PROTEIN COX18, MITOCHONDRIAL"/>
    <property type="match status" value="1"/>
</dbReference>
<reference evidence="7 8" key="1">
    <citation type="submission" date="2023-08" db="EMBL/GenBank/DDBJ databases">
        <title>A Necator americanus chromosomal reference genome.</title>
        <authorList>
            <person name="Ilik V."/>
            <person name="Petrzelkova K.J."/>
            <person name="Pardy F."/>
            <person name="Fuh T."/>
            <person name="Niatou-Singa F.S."/>
            <person name="Gouil Q."/>
            <person name="Baker L."/>
            <person name="Ritchie M.E."/>
            <person name="Jex A.R."/>
            <person name="Gazzola D."/>
            <person name="Li H."/>
            <person name="Toshio Fujiwara R."/>
            <person name="Zhan B."/>
            <person name="Aroian R.V."/>
            <person name="Pafco B."/>
            <person name="Schwarz E.M."/>
        </authorList>
    </citation>
    <scope>NUCLEOTIDE SEQUENCE [LARGE SCALE GENOMIC DNA]</scope>
    <source>
        <strain evidence="7 8">Aroian</strain>
        <tissue evidence="7">Whole animal</tissue>
    </source>
</reference>
<dbReference type="EMBL" id="JAVFWL010000004">
    <property type="protein sequence ID" value="KAK6748689.1"/>
    <property type="molecule type" value="Genomic_DNA"/>
</dbReference>
<evidence type="ECO:0008006" key="9">
    <source>
        <dbReference type="Google" id="ProtNLM"/>
    </source>
</evidence>
<accession>A0ABR1DE23</accession>
<comment type="subcellular location">
    <subcellularLocation>
        <location evidence="1">Membrane</location>
        <topology evidence="1">Multi-pass membrane protein</topology>
    </subcellularLocation>
</comment>
<evidence type="ECO:0000256" key="3">
    <source>
        <dbReference type="ARBA" id="ARBA00022989"/>
    </source>
</evidence>
<evidence type="ECO:0000313" key="8">
    <source>
        <dbReference type="Proteomes" id="UP001303046"/>
    </source>
</evidence>
<keyword evidence="4 6" id="KW-0472">Membrane</keyword>
<keyword evidence="3 6" id="KW-1133">Transmembrane helix</keyword>
<evidence type="ECO:0000256" key="6">
    <source>
        <dbReference type="SAM" id="Phobius"/>
    </source>
</evidence>
<keyword evidence="8" id="KW-1185">Reference proteome</keyword>
<evidence type="ECO:0000313" key="7">
    <source>
        <dbReference type="EMBL" id="KAK6748689.1"/>
    </source>
</evidence>
<dbReference type="PANTHER" id="PTHR12428">
    <property type="entry name" value="OXA1"/>
    <property type="match status" value="1"/>
</dbReference>
<feature type="transmembrane region" description="Helical" evidence="6">
    <location>
        <begin position="77"/>
        <end position="103"/>
    </location>
</feature>
<feature type="compositionally biased region" description="Polar residues" evidence="5">
    <location>
        <begin position="21"/>
        <end position="49"/>
    </location>
</feature>
<name>A0ABR1DE23_NECAM</name>
<organism evidence="7 8">
    <name type="scientific">Necator americanus</name>
    <name type="common">Human hookworm</name>
    <dbReference type="NCBI Taxonomy" id="51031"/>
    <lineage>
        <taxon>Eukaryota</taxon>
        <taxon>Metazoa</taxon>
        <taxon>Ecdysozoa</taxon>
        <taxon>Nematoda</taxon>
        <taxon>Chromadorea</taxon>
        <taxon>Rhabditida</taxon>
        <taxon>Rhabditina</taxon>
        <taxon>Rhabditomorpha</taxon>
        <taxon>Strongyloidea</taxon>
        <taxon>Ancylostomatidae</taxon>
        <taxon>Bunostominae</taxon>
        <taxon>Necator</taxon>
    </lineage>
</organism>
<feature type="region of interest" description="Disordered" evidence="5">
    <location>
        <begin position="108"/>
        <end position="153"/>
    </location>
</feature>
<evidence type="ECO:0000256" key="5">
    <source>
        <dbReference type="SAM" id="MobiDB-lite"/>
    </source>
</evidence>